<keyword evidence="2" id="KW-1133">Transmembrane helix</keyword>
<dbReference type="Proteomes" id="UP001232148">
    <property type="component" value="Unassembled WGS sequence"/>
</dbReference>
<evidence type="ECO:0000313" key="4">
    <source>
        <dbReference type="EMBL" id="KAK2028362.1"/>
    </source>
</evidence>
<comment type="caution">
    <text evidence="4">The sequence shown here is derived from an EMBL/GenBank/DDBJ whole genome shotgun (WGS) entry which is preliminary data.</text>
</comment>
<gene>
    <name evidence="4" type="ORF">LX32DRAFT_403367</name>
</gene>
<feature type="transmembrane region" description="Helical" evidence="2">
    <location>
        <begin position="264"/>
        <end position="287"/>
    </location>
</feature>
<keyword evidence="2" id="KW-0812">Transmembrane</keyword>
<dbReference type="EMBL" id="MU842879">
    <property type="protein sequence ID" value="KAK2028362.1"/>
    <property type="molecule type" value="Genomic_DNA"/>
</dbReference>
<evidence type="ECO:0000256" key="2">
    <source>
        <dbReference type="SAM" id="Phobius"/>
    </source>
</evidence>
<proteinExistence type="predicted"/>
<evidence type="ECO:0000256" key="1">
    <source>
        <dbReference type="SAM" id="MobiDB-lite"/>
    </source>
</evidence>
<reference evidence="4" key="1">
    <citation type="submission" date="2021-06" db="EMBL/GenBank/DDBJ databases">
        <title>Comparative genomics, transcriptomics and evolutionary studies reveal genomic signatures of adaptation to plant cell wall in hemibiotrophic fungi.</title>
        <authorList>
            <consortium name="DOE Joint Genome Institute"/>
            <person name="Baroncelli R."/>
            <person name="Diaz J.F."/>
            <person name="Benocci T."/>
            <person name="Peng M."/>
            <person name="Battaglia E."/>
            <person name="Haridas S."/>
            <person name="Andreopoulos W."/>
            <person name="Labutti K."/>
            <person name="Pangilinan J."/>
            <person name="Floch G.L."/>
            <person name="Makela M.R."/>
            <person name="Henrissat B."/>
            <person name="Grigoriev I.V."/>
            <person name="Crouch J.A."/>
            <person name="De Vries R.P."/>
            <person name="Sukno S.A."/>
            <person name="Thon M.R."/>
        </authorList>
    </citation>
    <scope>NUCLEOTIDE SEQUENCE</scope>
    <source>
        <strain evidence="4">MAFF235873</strain>
    </source>
</reference>
<keyword evidence="3" id="KW-0732">Signal</keyword>
<accession>A0AAD9M1C5</accession>
<keyword evidence="5" id="KW-1185">Reference proteome</keyword>
<feature type="signal peptide" evidence="3">
    <location>
        <begin position="1"/>
        <end position="26"/>
    </location>
</feature>
<sequence length="396" mass="42467">MQPHFKMLAFFLLPWLFLGLLSPVLADYDQCYFDVGLVGPESLLPCLPANETENGVSWCCMAGQYCVNQACYDGKSGVTYQYGCNDPTYKDKNCPVKGGLDKARSPWIGLVQCENANEGELKFWASNHPDTCGENCPTEPDQPQVTQSVWPFEIQPLPPINDCKDLGKRVLAMYAPSVLGSTGGVPATYTPPPGKPSPTRPPLRNTYATATSTPFASISSTQSASQVAGSGTTATSSPTIVATNAPTATAAEPGQKSPPLGNGVIAGIAVSSTAVALSALFAVFILLRRRLARQRGIERVPDEMENHWQTGPVELPDDKHSQTHLYAPSIMPDGTLSRSASTGTFKPFPPSPMSTLRTPSAAFCSPRQSTLAELPEDTIPIPIHEMPAINERVEMP</sequence>
<feature type="compositionally biased region" description="Pro residues" evidence="1">
    <location>
        <begin position="189"/>
        <end position="201"/>
    </location>
</feature>
<feature type="chain" id="PRO_5042074593" evidence="3">
    <location>
        <begin position="27"/>
        <end position="396"/>
    </location>
</feature>
<organism evidence="4 5">
    <name type="scientific">Colletotrichum zoysiae</name>
    <dbReference type="NCBI Taxonomy" id="1216348"/>
    <lineage>
        <taxon>Eukaryota</taxon>
        <taxon>Fungi</taxon>
        <taxon>Dikarya</taxon>
        <taxon>Ascomycota</taxon>
        <taxon>Pezizomycotina</taxon>
        <taxon>Sordariomycetes</taxon>
        <taxon>Hypocreomycetidae</taxon>
        <taxon>Glomerellales</taxon>
        <taxon>Glomerellaceae</taxon>
        <taxon>Colletotrichum</taxon>
        <taxon>Colletotrichum graminicola species complex</taxon>
    </lineage>
</organism>
<feature type="region of interest" description="Disordered" evidence="1">
    <location>
        <begin position="182"/>
        <end position="207"/>
    </location>
</feature>
<evidence type="ECO:0000313" key="5">
    <source>
        <dbReference type="Proteomes" id="UP001232148"/>
    </source>
</evidence>
<evidence type="ECO:0000256" key="3">
    <source>
        <dbReference type="SAM" id="SignalP"/>
    </source>
</evidence>
<keyword evidence="2" id="KW-0472">Membrane</keyword>
<name>A0AAD9M1C5_9PEZI</name>
<dbReference type="AlphaFoldDB" id="A0AAD9M1C5"/>
<protein>
    <submittedName>
        <fullName evidence="4">Uncharacterized protein</fullName>
    </submittedName>
</protein>